<evidence type="ECO:0008006" key="2">
    <source>
        <dbReference type="Google" id="ProtNLM"/>
    </source>
</evidence>
<feature type="non-terminal residue" evidence="1">
    <location>
        <position position="47"/>
    </location>
</feature>
<proteinExistence type="predicted"/>
<dbReference type="EMBL" id="UINC01077999">
    <property type="protein sequence ID" value="SVC18634.1"/>
    <property type="molecule type" value="Genomic_DNA"/>
</dbReference>
<accession>A0A382K185</accession>
<name>A0A382K185_9ZZZZ</name>
<protein>
    <recommendedName>
        <fullName evidence="2">Glycosyltransferase 2-like domain-containing protein</fullName>
    </recommendedName>
</protein>
<dbReference type="AlphaFoldDB" id="A0A382K185"/>
<reference evidence="1" key="1">
    <citation type="submission" date="2018-05" db="EMBL/GenBank/DDBJ databases">
        <authorList>
            <person name="Lanie J.A."/>
            <person name="Ng W.-L."/>
            <person name="Kazmierczak K.M."/>
            <person name="Andrzejewski T.M."/>
            <person name="Davidsen T.M."/>
            <person name="Wayne K.J."/>
            <person name="Tettelin H."/>
            <person name="Glass J.I."/>
            <person name="Rusch D."/>
            <person name="Podicherti R."/>
            <person name="Tsui H.-C.T."/>
            <person name="Winkler M.E."/>
        </authorList>
    </citation>
    <scope>NUCLEOTIDE SEQUENCE</scope>
</reference>
<organism evidence="1">
    <name type="scientific">marine metagenome</name>
    <dbReference type="NCBI Taxonomy" id="408172"/>
    <lineage>
        <taxon>unclassified sequences</taxon>
        <taxon>metagenomes</taxon>
        <taxon>ecological metagenomes</taxon>
    </lineage>
</organism>
<gene>
    <name evidence="1" type="ORF">METZ01_LOCUS271488</name>
</gene>
<sequence length="47" mass="5467">MDYIILTNSFRRPIDLVERSLKSSLNQKIEPQKVILIDQNDPPLDLS</sequence>
<evidence type="ECO:0000313" key="1">
    <source>
        <dbReference type="EMBL" id="SVC18634.1"/>
    </source>
</evidence>